<dbReference type="Proteomes" id="UP001499854">
    <property type="component" value="Unassembled WGS sequence"/>
</dbReference>
<sequence>MHSTANTHGAIPGWSVLDSATAEFGIPKDALVLALRFADQTPEYPVFPAAENRLKVYLDLKDWVSLAKARLGRPQFPADQVAYEMLRATTAAHQVIAPLSATTYMEVAKISSLRQRTDLTDVITEISGFATITGRWIAVDHQLRTALAARYGGDAPAPIHPFGLGAMFAFGDSRVMVLKGKDAAVPGLPADVVKEMETTGRVLGEYMLLRGALPEDLPELRKLGYQPEAVAQMEQARLKRETDLAAMVADGTVDRSRLGNITAARHMFWELRQHLVPALADYGVGIDDFFDNGAEWLTAFLDDIPSAAVDITLHEKGFRNSYKKWTGNDVRDADALSAAIPYCQVVMTDKYAAAQLATSSAASKQGTLVLSRLSDLNAALPDMLPASSTGTP</sequence>
<name>A0ABN2R4Z1_9ACTN</name>
<protein>
    <submittedName>
        <fullName evidence="1">Uncharacterized protein</fullName>
    </submittedName>
</protein>
<organism evidence="1 2">
    <name type="scientific">Catenulispora subtropica</name>
    <dbReference type="NCBI Taxonomy" id="450798"/>
    <lineage>
        <taxon>Bacteria</taxon>
        <taxon>Bacillati</taxon>
        <taxon>Actinomycetota</taxon>
        <taxon>Actinomycetes</taxon>
        <taxon>Catenulisporales</taxon>
        <taxon>Catenulisporaceae</taxon>
        <taxon>Catenulispora</taxon>
    </lineage>
</organism>
<dbReference type="EMBL" id="BAAAQM010000009">
    <property type="protein sequence ID" value="GAA1963694.1"/>
    <property type="molecule type" value="Genomic_DNA"/>
</dbReference>
<keyword evidence="2" id="KW-1185">Reference proteome</keyword>
<accession>A0ABN2R4Z1</accession>
<dbReference type="RefSeq" id="WP_344656760.1">
    <property type="nucleotide sequence ID" value="NZ_BAAAQM010000009.1"/>
</dbReference>
<comment type="caution">
    <text evidence="1">The sequence shown here is derived from an EMBL/GenBank/DDBJ whole genome shotgun (WGS) entry which is preliminary data.</text>
</comment>
<proteinExistence type="predicted"/>
<reference evidence="1 2" key="1">
    <citation type="journal article" date="2019" name="Int. J. Syst. Evol. Microbiol.">
        <title>The Global Catalogue of Microorganisms (GCM) 10K type strain sequencing project: providing services to taxonomists for standard genome sequencing and annotation.</title>
        <authorList>
            <consortium name="The Broad Institute Genomics Platform"/>
            <consortium name="The Broad Institute Genome Sequencing Center for Infectious Disease"/>
            <person name="Wu L."/>
            <person name="Ma J."/>
        </authorList>
    </citation>
    <scope>NUCLEOTIDE SEQUENCE [LARGE SCALE GENOMIC DNA]</scope>
    <source>
        <strain evidence="1 2">JCM 16013</strain>
    </source>
</reference>
<evidence type="ECO:0000313" key="2">
    <source>
        <dbReference type="Proteomes" id="UP001499854"/>
    </source>
</evidence>
<gene>
    <name evidence="1" type="ORF">GCM10009838_21010</name>
</gene>
<evidence type="ECO:0000313" key="1">
    <source>
        <dbReference type="EMBL" id="GAA1963694.1"/>
    </source>
</evidence>